<reference evidence="5 6" key="1">
    <citation type="submission" date="2016-07" db="EMBL/GenBank/DDBJ databases">
        <title>Pervasive Adenine N6-methylation of Active Genes in Fungi.</title>
        <authorList>
            <consortium name="DOE Joint Genome Institute"/>
            <person name="Mondo S.J."/>
            <person name="Dannebaum R.O."/>
            <person name="Kuo R.C."/>
            <person name="Labutti K."/>
            <person name="Haridas S."/>
            <person name="Kuo A."/>
            <person name="Salamov A."/>
            <person name="Ahrendt S.R."/>
            <person name="Lipzen A."/>
            <person name="Sullivan W."/>
            <person name="Andreopoulos W.B."/>
            <person name="Clum A."/>
            <person name="Lindquist E."/>
            <person name="Daum C."/>
            <person name="Ramamoorthy G.K."/>
            <person name="Gryganskyi A."/>
            <person name="Culley D."/>
            <person name="Magnuson J.K."/>
            <person name="James T.Y."/>
            <person name="O'Malley M.A."/>
            <person name="Stajich J.E."/>
            <person name="Spatafora J.W."/>
            <person name="Visel A."/>
            <person name="Grigoriev I.V."/>
        </authorList>
    </citation>
    <scope>NUCLEOTIDE SEQUENCE [LARGE SCALE GENOMIC DNA]</scope>
    <source>
        <strain evidence="5 6">NRRL 1336</strain>
    </source>
</reference>
<dbReference type="Proteomes" id="UP000193560">
    <property type="component" value="Unassembled WGS sequence"/>
</dbReference>
<dbReference type="Gene3D" id="3.20.20.140">
    <property type="entry name" value="Metal-dependent hydrolases"/>
    <property type="match status" value="1"/>
</dbReference>
<comment type="caution">
    <text evidence="5">The sequence shown here is derived from an EMBL/GenBank/DDBJ whole genome shotgun (WGS) entry which is preliminary data.</text>
</comment>
<dbReference type="SUPFAM" id="SSF89550">
    <property type="entry name" value="PHP domain-like"/>
    <property type="match status" value="1"/>
</dbReference>
<gene>
    <name evidence="5" type="ORF">BCR42DRAFT_350942</name>
</gene>
<evidence type="ECO:0000313" key="6">
    <source>
        <dbReference type="Proteomes" id="UP000193560"/>
    </source>
</evidence>
<keyword evidence="6" id="KW-1185">Reference proteome</keyword>
<feature type="region of interest" description="Disordered" evidence="4">
    <location>
        <begin position="242"/>
        <end position="287"/>
    </location>
</feature>
<proteinExistence type="inferred from homology"/>
<dbReference type="GO" id="GO:0008033">
    <property type="term" value="P:tRNA processing"/>
    <property type="evidence" value="ECO:0007669"/>
    <property type="project" value="UniProtKB-KW"/>
</dbReference>
<dbReference type="InterPro" id="IPR002738">
    <property type="entry name" value="RNase_P_p30"/>
</dbReference>
<accession>A0A1X2II40</accession>
<feature type="compositionally biased region" description="Basic residues" evidence="4">
    <location>
        <begin position="278"/>
        <end position="287"/>
    </location>
</feature>
<dbReference type="Pfam" id="PF01876">
    <property type="entry name" value="RNase_P_p30"/>
    <property type="match status" value="1"/>
</dbReference>
<evidence type="ECO:0000256" key="3">
    <source>
        <dbReference type="ARBA" id="ARBA00022694"/>
    </source>
</evidence>
<comment type="subcellular location">
    <subcellularLocation>
        <location evidence="1">Nucleus</location>
    </subcellularLocation>
</comment>
<comment type="similarity">
    <text evidence="2">Belongs to the eukaryotic/archaeal RNase P protein component 3 family.</text>
</comment>
<feature type="compositionally biased region" description="Polar residues" evidence="4">
    <location>
        <begin position="242"/>
        <end position="263"/>
    </location>
</feature>
<dbReference type="GO" id="GO:0005655">
    <property type="term" value="C:nucleolar ribonuclease P complex"/>
    <property type="evidence" value="ECO:0007669"/>
    <property type="project" value="TreeGrafter"/>
</dbReference>
<dbReference type="PANTHER" id="PTHR13031">
    <property type="entry name" value="RIBONUCLEASE P SUBUNIT P30"/>
    <property type="match status" value="1"/>
</dbReference>
<protein>
    <submittedName>
        <fullName evidence="5">RNase P subunit p30-domain-containing protein</fullName>
    </submittedName>
</protein>
<sequence length="287" mass="32292">MYYDFNLPSPKNSDKSELDKVADLLNRIQSIDRAIVAWNTTVEDFKQVKEFRPSEGYPKIQQVNRVTVAVDNPKKNYQLVSTNPINQNIDILAVQPLNKEACKHTCQTHEIDLVSIDLSTPGLLPGYVTAQQAINRGIFFEICYTQAIRDPQRRALFYSNVTKLVQQTRGHNLILSSGALRAIEIKRPADIRIMALMFGMTEAQAENAVGHNYHRLLKKAETRKTTILAAIRVNSPVSSSLTTEAPVSVASSQTITTTTMPLSNQQKRKQQKTNNNKQQKKQKIAQS</sequence>
<dbReference type="GO" id="GO:0003723">
    <property type="term" value="F:RNA binding"/>
    <property type="evidence" value="ECO:0007669"/>
    <property type="project" value="TreeGrafter"/>
</dbReference>
<dbReference type="STRING" id="90262.A0A1X2II40"/>
<organism evidence="5 6">
    <name type="scientific">Absidia repens</name>
    <dbReference type="NCBI Taxonomy" id="90262"/>
    <lineage>
        <taxon>Eukaryota</taxon>
        <taxon>Fungi</taxon>
        <taxon>Fungi incertae sedis</taxon>
        <taxon>Mucoromycota</taxon>
        <taxon>Mucoromycotina</taxon>
        <taxon>Mucoromycetes</taxon>
        <taxon>Mucorales</taxon>
        <taxon>Cunninghamellaceae</taxon>
        <taxon>Absidia</taxon>
    </lineage>
</organism>
<evidence type="ECO:0000256" key="4">
    <source>
        <dbReference type="SAM" id="MobiDB-lite"/>
    </source>
</evidence>
<evidence type="ECO:0000256" key="2">
    <source>
        <dbReference type="ARBA" id="ARBA00007331"/>
    </source>
</evidence>
<evidence type="ECO:0000313" key="5">
    <source>
        <dbReference type="EMBL" id="ORZ16953.1"/>
    </source>
</evidence>
<dbReference type="AlphaFoldDB" id="A0A1X2II40"/>
<dbReference type="InterPro" id="IPR016195">
    <property type="entry name" value="Pol/histidinol_Pase-like"/>
</dbReference>
<dbReference type="PANTHER" id="PTHR13031:SF0">
    <property type="entry name" value="RIBONUCLEASE P PROTEIN SUBUNIT P30"/>
    <property type="match status" value="1"/>
</dbReference>
<keyword evidence="3" id="KW-0819">tRNA processing</keyword>
<evidence type="ECO:0000256" key="1">
    <source>
        <dbReference type="ARBA" id="ARBA00004123"/>
    </source>
</evidence>
<name>A0A1X2II40_9FUNG</name>
<dbReference type="OrthoDB" id="17948at2759"/>
<dbReference type="EMBL" id="MCGE01000010">
    <property type="protein sequence ID" value="ORZ16953.1"/>
    <property type="molecule type" value="Genomic_DNA"/>
</dbReference>